<evidence type="ECO:0000313" key="3">
    <source>
        <dbReference type="Proteomes" id="UP000237105"/>
    </source>
</evidence>
<organism evidence="2 3">
    <name type="scientific">Parasponia andersonii</name>
    <name type="common">Sponia andersonii</name>
    <dbReference type="NCBI Taxonomy" id="3476"/>
    <lineage>
        <taxon>Eukaryota</taxon>
        <taxon>Viridiplantae</taxon>
        <taxon>Streptophyta</taxon>
        <taxon>Embryophyta</taxon>
        <taxon>Tracheophyta</taxon>
        <taxon>Spermatophyta</taxon>
        <taxon>Magnoliopsida</taxon>
        <taxon>eudicotyledons</taxon>
        <taxon>Gunneridae</taxon>
        <taxon>Pentapetalae</taxon>
        <taxon>rosids</taxon>
        <taxon>fabids</taxon>
        <taxon>Rosales</taxon>
        <taxon>Cannabaceae</taxon>
        <taxon>Parasponia</taxon>
    </lineage>
</organism>
<dbReference type="Proteomes" id="UP000237105">
    <property type="component" value="Unassembled WGS sequence"/>
</dbReference>
<keyword evidence="3" id="KW-1185">Reference proteome</keyword>
<feature type="non-terminal residue" evidence="2">
    <location>
        <position position="1"/>
    </location>
</feature>
<sequence>LKILLKRSLTIPSFTIEDPREETELDTTTSAQTHQPASLSSHRRNYYGGLSSNGAWRTKLEHYEDNAHHDIFWPKIEPLASFSASGTSQLLLSSSSILHWPSTSTHCHRQ</sequence>
<feature type="region of interest" description="Disordered" evidence="1">
    <location>
        <begin position="18"/>
        <end position="46"/>
    </location>
</feature>
<gene>
    <name evidence="2" type="ORF">PanWU01x14_250450</name>
</gene>
<name>A0A2P5BCV1_PARAD</name>
<comment type="caution">
    <text evidence="2">The sequence shown here is derived from an EMBL/GenBank/DDBJ whole genome shotgun (WGS) entry which is preliminary data.</text>
</comment>
<evidence type="ECO:0000256" key="1">
    <source>
        <dbReference type="SAM" id="MobiDB-lite"/>
    </source>
</evidence>
<dbReference type="EMBL" id="JXTB01000308">
    <property type="protein sequence ID" value="PON46615.1"/>
    <property type="molecule type" value="Genomic_DNA"/>
</dbReference>
<accession>A0A2P5BCV1</accession>
<proteinExistence type="predicted"/>
<evidence type="ECO:0000313" key="2">
    <source>
        <dbReference type="EMBL" id="PON46615.1"/>
    </source>
</evidence>
<dbReference type="AlphaFoldDB" id="A0A2P5BCV1"/>
<protein>
    <submittedName>
        <fullName evidence="2">Uncharacterized protein</fullName>
    </submittedName>
</protein>
<feature type="compositionally biased region" description="Polar residues" evidence="1">
    <location>
        <begin position="26"/>
        <end position="40"/>
    </location>
</feature>
<reference evidence="3" key="1">
    <citation type="submission" date="2016-06" db="EMBL/GenBank/DDBJ databases">
        <title>Parallel loss of symbiosis genes in relatives of nitrogen-fixing non-legume Parasponia.</title>
        <authorList>
            <person name="Van Velzen R."/>
            <person name="Holmer R."/>
            <person name="Bu F."/>
            <person name="Rutten L."/>
            <person name="Van Zeijl A."/>
            <person name="Liu W."/>
            <person name="Santuari L."/>
            <person name="Cao Q."/>
            <person name="Sharma T."/>
            <person name="Shen D."/>
            <person name="Roswanjaya Y."/>
            <person name="Wardhani T."/>
            <person name="Kalhor M.S."/>
            <person name="Jansen J."/>
            <person name="Van den Hoogen J."/>
            <person name="Gungor B."/>
            <person name="Hartog M."/>
            <person name="Hontelez J."/>
            <person name="Verver J."/>
            <person name="Yang W.-C."/>
            <person name="Schijlen E."/>
            <person name="Repin R."/>
            <person name="Schilthuizen M."/>
            <person name="Schranz E."/>
            <person name="Heidstra R."/>
            <person name="Miyata K."/>
            <person name="Fedorova E."/>
            <person name="Kohlen W."/>
            <person name="Bisseling T."/>
            <person name="Smit S."/>
            <person name="Geurts R."/>
        </authorList>
    </citation>
    <scope>NUCLEOTIDE SEQUENCE [LARGE SCALE GENOMIC DNA]</scope>
    <source>
        <strain evidence="3">cv. WU1-14</strain>
    </source>
</reference>